<name>A0A6C0HQU4_9ZZZZ</name>
<dbReference type="EMBL" id="MN740006">
    <property type="protein sequence ID" value="QHT83061.1"/>
    <property type="molecule type" value="Genomic_DNA"/>
</dbReference>
<sequence length="122" mass="14598">MNFSFPSLYKEIENCYINDEEFTEEIVHVLTENVYREEILTLFRRDVFVDSINDDIISLYSKIKDNKNIIILVNILKEKYNDDLIAFTVLFSYDYFYLFLPCLKNIMNEEIVDISSLVKILK</sequence>
<proteinExistence type="predicted"/>
<protein>
    <submittedName>
        <fullName evidence="1">Uncharacterized protein</fullName>
    </submittedName>
</protein>
<dbReference type="AlphaFoldDB" id="A0A6C0HQU4"/>
<organism evidence="1">
    <name type="scientific">viral metagenome</name>
    <dbReference type="NCBI Taxonomy" id="1070528"/>
    <lineage>
        <taxon>unclassified sequences</taxon>
        <taxon>metagenomes</taxon>
        <taxon>organismal metagenomes</taxon>
    </lineage>
</organism>
<evidence type="ECO:0000313" key="1">
    <source>
        <dbReference type="EMBL" id="QHT83061.1"/>
    </source>
</evidence>
<reference evidence="1" key="1">
    <citation type="journal article" date="2020" name="Nature">
        <title>Giant virus diversity and host interactions through global metagenomics.</title>
        <authorList>
            <person name="Schulz F."/>
            <person name="Roux S."/>
            <person name="Paez-Espino D."/>
            <person name="Jungbluth S."/>
            <person name="Walsh D.A."/>
            <person name="Denef V.J."/>
            <person name="McMahon K.D."/>
            <person name="Konstantinidis K.T."/>
            <person name="Eloe-Fadrosh E.A."/>
            <person name="Kyrpides N.C."/>
            <person name="Woyke T."/>
        </authorList>
    </citation>
    <scope>NUCLEOTIDE SEQUENCE</scope>
    <source>
        <strain evidence="1">GVMAG-M-3300023184-167</strain>
    </source>
</reference>
<accession>A0A6C0HQU4</accession>